<evidence type="ECO:0000313" key="2">
    <source>
        <dbReference type="Proteomes" id="UP000092993"/>
    </source>
</evidence>
<name>A0A1C7LMX4_GRIFR</name>
<gene>
    <name evidence="1" type="ORF">A0H81_13987</name>
</gene>
<reference evidence="1 2" key="1">
    <citation type="submission" date="2016-03" db="EMBL/GenBank/DDBJ databases">
        <title>Whole genome sequencing of Grifola frondosa 9006-11.</title>
        <authorList>
            <person name="Min B."/>
            <person name="Park H."/>
            <person name="Kim J.-G."/>
            <person name="Cho H."/>
            <person name="Oh Y.-L."/>
            <person name="Kong W.-S."/>
            <person name="Choi I.-G."/>
        </authorList>
    </citation>
    <scope>NUCLEOTIDE SEQUENCE [LARGE SCALE GENOMIC DNA]</scope>
    <source>
        <strain evidence="1 2">9006-11</strain>
    </source>
</reference>
<dbReference type="AlphaFoldDB" id="A0A1C7LMX4"/>
<proteinExistence type="predicted"/>
<dbReference type="Proteomes" id="UP000092993">
    <property type="component" value="Unassembled WGS sequence"/>
</dbReference>
<keyword evidence="2" id="KW-1185">Reference proteome</keyword>
<protein>
    <submittedName>
        <fullName evidence="1">Uncharacterized protein</fullName>
    </submittedName>
</protein>
<dbReference type="EMBL" id="LUGG01000033">
    <property type="protein sequence ID" value="OBZ66112.1"/>
    <property type="molecule type" value="Genomic_DNA"/>
</dbReference>
<evidence type="ECO:0000313" key="1">
    <source>
        <dbReference type="EMBL" id="OBZ66112.1"/>
    </source>
</evidence>
<organism evidence="1 2">
    <name type="scientific">Grifola frondosa</name>
    <name type="common">Maitake</name>
    <name type="synonym">Polyporus frondosus</name>
    <dbReference type="NCBI Taxonomy" id="5627"/>
    <lineage>
        <taxon>Eukaryota</taxon>
        <taxon>Fungi</taxon>
        <taxon>Dikarya</taxon>
        <taxon>Basidiomycota</taxon>
        <taxon>Agaricomycotina</taxon>
        <taxon>Agaricomycetes</taxon>
        <taxon>Polyporales</taxon>
        <taxon>Grifolaceae</taxon>
        <taxon>Grifola</taxon>
    </lineage>
</organism>
<sequence length="180" mass="20578">MSKLSAEIILMIETYTASALWGSSLIDNPWFMIEPFKWEGALLEFLILDLRDVVQAETILSHLEDSRARLTGVKQLELHVQDNDLLPRILALFSHFTSLHTLKLQCHTYSPLSRTLKPFLAILPSLSIQYFILNYPDGTFPSRFTYIFMSLTPSIQQVTVHLAQEKFGVSTHFSVGMLDF</sequence>
<comment type="caution">
    <text evidence="1">The sequence shown here is derived from an EMBL/GenBank/DDBJ whole genome shotgun (WGS) entry which is preliminary data.</text>
</comment>
<accession>A0A1C7LMX4</accession>